<keyword evidence="1" id="KW-0645">Protease</keyword>
<keyword evidence="5" id="KW-1185">Reference proteome</keyword>
<dbReference type="GO" id="GO:0006508">
    <property type="term" value="P:proteolysis"/>
    <property type="evidence" value="ECO:0007669"/>
    <property type="project" value="UniProtKB-KW"/>
</dbReference>
<dbReference type="Pfam" id="PF02902">
    <property type="entry name" value="Peptidase_C48"/>
    <property type="match status" value="1"/>
</dbReference>
<feature type="domain" description="Ubiquitin-like protease family profile" evidence="3">
    <location>
        <begin position="81"/>
        <end position="263"/>
    </location>
</feature>
<keyword evidence="2" id="KW-0378">Hydrolase</keyword>
<dbReference type="Proteomes" id="UP000836841">
    <property type="component" value="Chromosome 1"/>
</dbReference>
<sequence length="264" mass="30706">MRILVPLEYFDGERTKSPAYVISHVQSHVYGTPLETPVYHRETKKLNFRVLHRLQPQCAEFEIMTGHIVSNSFFLHLKVIMSILSRRRGEIMLKDKAAFVDTAFLNLVISVYKKFKQAGNKIQFDWGKNIASYITGKNRGKKLNIEFLSVVIDLWLSTVEILEAYVDHNDKDEVVQSYMEPLLESILWIMKRYLPYSITHHRSTKATWTRTEEGGDCRPCAANFLEMHALGLGVEEMAVITDKNVDRFREIYAMECYEEFVSNL</sequence>
<reference evidence="4 5" key="1">
    <citation type="submission" date="2022-03" db="EMBL/GenBank/DDBJ databases">
        <authorList>
            <person name="Nunn A."/>
            <person name="Chopra R."/>
            <person name="Nunn A."/>
            <person name="Contreras Garrido A."/>
        </authorList>
    </citation>
    <scope>NUCLEOTIDE SEQUENCE [LARGE SCALE GENOMIC DNA]</scope>
</reference>
<dbReference type="GO" id="GO:0008234">
    <property type="term" value="F:cysteine-type peptidase activity"/>
    <property type="evidence" value="ECO:0007669"/>
    <property type="project" value="InterPro"/>
</dbReference>
<evidence type="ECO:0000259" key="3">
    <source>
        <dbReference type="Pfam" id="PF02902"/>
    </source>
</evidence>
<dbReference type="EMBL" id="OU466857">
    <property type="protein sequence ID" value="CAH2035386.1"/>
    <property type="molecule type" value="Genomic_DNA"/>
</dbReference>
<accession>A0AAU9RC28</accession>
<dbReference type="AlphaFoldDB" id="A0AAU9RC28"/>
<protein>
    <recommendedName>
        <fullName evidence="3">Ubiquitin-like protease family profile domain-containing protein</fullName>
    </recommendedName>
</protein>
<evidence type="ECO:0000256" key="1">
    <source>
        <dbReference type="ARBA" id="ARBA00022670"/>
    </source>
</evidence>
<organism evidence="4 5">
    <name type="scientific">Thlaspi arvense</name>
    <name type="common">Field penny-cress</name>
    <dbReference type="NCBI Taxonomy" id="13288"/>
    <lineage>
        <taxon>Eukaryota</taxon>
        <taxon>Viridiplantae</taxon>
        <taxon>Streptophyta</taxon>
        <taxon>Embryophyta</taxon>
        <taxon>Tracheophyta</taxon>
        <taxon>Spermatophyta</taxon>
        <taxon>Magnoliopsida</taxon>
        <taxon>eudicotyledons</taxon>
        <taxon>Gunneridae</taxon>
        <taxon>Pentapetalae</taxon>
        <taxon>rosids</taxon>
        <taxon>malvids</taxon>
        <taxon>Brassicales</taxon>
        <taxon>Brassicaceae</taxon>
        <taxon>Thlaspideae</taxon>
        <taxon>Thlaspi</taxon>
    </lineage>
</organism>
<evidence type="ECO:0000313" key="5">
    <source>
        <dbReference type="Proteomes" id="UP000836841"/>
    </source>
</evidence>
<proteinExistence type="predicted"/>
<dbReference type="InterPro" id="IPR003653">
    <property type="entry name" value="Peptidase_C48_C"/>
</dbReference>
<gene>
    <name evidence="4" type="ORF">TAV2_LOCUS3591</name>
</gene>
<name>A0AAU9RC28_THLAR</name>
<evidence type="ECO:0000256" key="2">
    <source>
        <dbReference type="ARBA" id="ARBA00022801"/>
    </source>
</evidence>
<evidence type="ECO:0000313" key="4">
    <source>
        <dbReference type="EMBL" id="CAH2035386.1"/>
    </source>
</evidence>